<feature type="compositionally biased region" description="Basic and acidic residues" evidence="1">
    <location>
        <begin position="46"/>
        <end position="60"/>
    </location>
</feature>
<proteinExistence type="predicted"/>
<dbReference type="Proteomes" id="UP000322080">
    <property type="component" value="Unassembled WGS sequence"/>
</dbReference>
<reference evidence="2 3" key="1">
    <citation type="submission" date="2019-08" db="EMBL/GenBank/DDBJ databases">
        <title>Identification of a novel species of the genus Boseongicola.</title>
        <authorList>
            <person name="Zhang X.-Q."/>
        </authorList>
    </citation>
    <scope>NUCLEOTIDE SEQUENCE [LARGE SCALE GENOMIC DNA]</scope>
    <source>
        <strain evidence="2 3">HY14</strain>
    </source>
</reference>
<evidence type="ECO:0000313" key="2">
    <source>
        <dbReference type="EMBL" id="TYB83482.1"/>
    </source>
</evidence>
<dbReference type="EMBL" id="VSIY01000001">
    <property type="protein sequence ID" value="TYB83482.1"/>
    <property type="molecule type" value="Genomic_DNA"/>
</dbReference>
<gene>
    <name evidence="2" type="ORF">FVF75_00180</name>
</gene>
<protein>
    <submittedName>
        <fullName evidence="2">Uncharacterized protein</fullName>
    </submittedName>
</protein>
<evidence type="ECO:0000313" key="3">
    <source>
        <dbReference type="Proteomes" id="UP000322080"/>
    </source>
</evidence>
<organism evidence="2 3">
    <name type="scientific">Maritimibacter fusiformis</name>
    <dbReference type="NCBI Taxonomy" id="2603819"/>
    <lineage>
        <taxon>Bacteria</taxon>
        <taxon>Pseudomonadati</taxon>
        <taxon>Pseudomonadota</taxon>
        <taxon>Alphaproteobacteria</taxon>
        <taxon>Rhodobacterales</taxon>
        <taxon>Roseobacteraceae</taxon>
        <taxon>Maritimibacter</taxon>
    </lineage>
</organism>
<sequence>MKRINKNSPETRRICEDRINYAKLKKDGAIAASEVRTEEQAPVSEVSHEHAHPLHADDGTRAPAYHQEKEDAAMNESETRVTDTAETQDRFWFVLNVEERIAKIDYALIGETFSHLNISAEQEREIMTTLYLLMAGVVDFGFGLAPSQEVCGKLEAFHEVCATDSPDVVRSDKDTLTETFNTCAAE</sequence>
<keyword evidence="3" id="KW-1185">Reference proteome</keyword>
<dbReference type="RefSeq" id="WP_148375724.1">
    <property type="nucleotide sequence ID" value="NZ_VSIY01000001.1"/>
</dbReference>
<evidence type="ECO:0000256" key="1">
    <source>
        <dbReference type="SAM" id="MobiDB-lite"/>
    </source>
</evidence>
<feature type="region of interest" description="Disordered" evidence="1">
    <location>
        <begin position="33"/>
        <end position="60"/>
    </location>
</feature>
<dbReference type="AlphaFoldDB" id="A0A5D0RPK3"/>
<accession>A0A5D0RPK3</accession>
<name>A0A5D0RPK3_9RHOB</name>
<comment type="caution">
    <text evidence="2">The sequence shown here is derived from an EMBL/GenBank/DDBJ whole genome shotgun (WGS) entry which is preliminary data.</text>
</comment>